<accession>A0ABR1FHT9</accession>
<dbReference type="SUPFAM" id="SSF57997">
    <property type="entry name" value="Tropomyosin"/>
    <property type="match status" value="1"/>
</dbReference>
<dbReference type="EMBL" id="JBBJCI010000420">
    <property type="protein sequence ID" value="KAK7231042.1"/>
    <property type="molecule type" value="Genomic_DNA"/>
</dbReference>
<dbReference type="Proteomes" id="UP001363151">
    <property type="component" value="Unassembled WGS sequence"/>
</dbReference>
<protein>
    <submittedName>
        <fullName evidence="1">Uncharacterized protein</fullName>
    </submittedName>
</protein>
<dbReference type="Gene3D" id="1.20.5.340">
    <property type="match status" value="1"/>
</dbReference>
<gene>
    <name evidence="1" type="ORF">SO694_00076055</name>
</gene>
<name>A0ABR1FHT9_AURAN</name>
<proteinExistence type="predicted"/>
<evidence type="ECO:0000313" key="1">
    <source>
        <dbReference type="EMBL" id="KAK7231042.1"/>
    </source>
</evidence>
<organism evidence="1 2">
    <name type="scientific">Aureococcus anophagefferens</name>
    <name type="common">Harmful bloom alga</name>
    <dbReference type="NCBI Taxonomy" id="44056"/>
    <lineage>
        <taxon>Eukaryota</taxon>
        <taxon>Sar</taxon>
        <taxon>Stramenopiles</taxon>
        <taxon>Ochrophyta</taxon>
        <taxon>Pelagophyceae</taxon>
        <taxon>Pelagomonadales</taxon>
        <taxon>Pelagomonadaceae</taxon>
        <taxon>Aureococcus</taxon>
    </lineage>
</organism>
<keyword evidence="2" id="KW-1185">Reference proteome</keyword>
<dbReference type="KEGG" id="aaf:AURANDRAFT_62848"/>
<evidence type="ECO:0000313" key="2">
    <source>
        <dbReference type="Proteomes" id="UP001363151"/>
    </source>
</evidence>
<comment type="caution">
    <text evidence="1">The sequence shown here is derived from an EMBL/GenBank/DDBJ whole genome shotgun (WGS) entry which is preliminary data.</text>
</comment>
<reference evidence="1 2" key="1">
    <citation type="submission" date="2024-03" db="EMBL/GenBank/DDBJ databases">
        <title>Aureococcus anophagefferens CCMP1851 and Kratosvirus quantuckense: Draft genome of a second virus-susceptible host strain in the model system.</title>
        <authorList>
            <person name="Chase E."/>
            <person name="Truchon A.R."/>
            <person name="Schepens W."/>
            <person name="Wilhelm S.W."/>
        </authorList>
    </citation>
    <scope>NUCLEOTIDE SEQUENCE [LARGE SCALE GENOMIC DNA]</scope>
    <source>
        <strain evidence="1 2">CCMP1851</strain>
    </source>
</reference>
<sequence length="638" mass="68166">MADEEGAPPLAEVEPALADAEAAAAADGGGDAAEAAAVAAPMDFAKEAVPVAIPANFFKQVEIDLEDARVGLAGVTTHDVPHVSDEVILQALREHNLVLTLTRGDVDRHDDELEAAREESRQLRARLEAAEARIEAQADDLAATKARVAAAEENVQALQDKVSGLDDLEETVKSQGLRLTALHETQQAMGARFDKRFEAAEGALARVEGRVGSVEGAASRLEGRVDKLKEELLVPAHNVTLPADLQAEGEAGGSEDDVAKLTHLLGVFRDSLEAHEAAVERQRKMLEEHAEAIDGKASIDVEDAVRAHAAHLEGVQSRMDARARADADCDLPTMLADLKAAESQLLAILEQLKCKVSYDDVDVQVEGRYAEILKYLQSTLRATEADDDDVRREAAELRLALNEMRMTKADRGDLAQLRAQVATQVDDAMGATEIEELRRDLDARPRRAELFELLTNKVSFSDLQRSIAKLEQRAPPPPAAAPPRDDDDASTLKTADTADKSKRARKHAQQVLRVPHGPEDAAATARGYGDFKRPGSAPLDTLPPRACLSCEAPLVNAAAKLKHQTKVLGAGFAVGAAPLGTLAPLEHVPDGGHDASRPLYVSAIPPPTVVPAPGAPSHAPLPHASRTLSDRGLGQTRF</sequence>